<gene>
    <name evidence="5" type="ORF">DFR68_1046</name>
</gene>
<evidence type="ECO:0000313" key="5">
    <source>
        <dbReference type="EMBL" id="RDI51523.1"/>
    </source>
</evidence>
<keyword evidence="6" id="KW-1185">Reference proteome</keyword>
<evidence type="ECO:0000256" key="1">
    <source>
        <dbReference type="SAM" id="Coils"/>
    </source>
</evidence>
<sequence length="190" mass="22189">MADSPDIRIGTAEREEAMRRLSDHFAAGRLSVAEFDERSGTVAAAVTRGDLVQVFADLPEPVPEQPAPVPEQPAPVPEPSGRGRRPEFRGPVMGLVVILALVLFFTTHTWLWFLLIPAVGAFIGARRRHDHDQHRREIEQHRREIDQHHQELGRHFEMEQHRRELKFQRRELKQQARELRHERRNRRRGH</sequence>
<evidence type="ECO:0000259" key="4">
    <source>
        <dbReference type="Pfam" id="PF08044"/>
    </source>
</evidence>
<feature type="region of interest" description="Disordered" evidence="2">
    <location>
        <begin position="60"/>
        <end position="85"/>
    </location>
</feature>
<dbReference type="AlphaFoldDB" id="A0A370H572"/>
<feature type="coiled-coil region" evidence="1">
    <location>
        <begin position="131"/>
        <end position="185"/>
    </location>
</feature>
<evidence type="ECO:0000313" key="6">
    <source>
        <dbReference type="Proteomes" id="UP000255355"/>
    </source>
</evidence>
<feature type="domain" description="DUF1707" evidence="4">
    <location>
        <begin position="7"/>
        <end position="59"/>
    </location>
</feature>
<dbReference type="InterPro" id="IPR012551">
    <property type="entry name" value="DUF1707_SHOCT-like"/>
</dbReference>
<evidence type="ECO:0000256" key="2">
    <source>
        <dbReference type="SAM" id="MobiDB-lite"/>
    </source>
</evidence>
<proteinExistence type="predicted"/>
<comment type="caution">
    <text evidence="5">The sequence shown here is derived from an EMBL/GenBank/DDBJ whole genome shotgun (WGS) entry which is preliminary data.</text>
</comment>
<keyword evidence="3" id="KW-1133">Transmembrane helix</keyword>
<organism evidence="5 6">
    <name type="scientific">Nocardia mexicana</name>
    <dbReference type="NCBI Taxonomy" id="279262"/>
    <lineage>
        <taxon>Bacteria</taxon>
        <taxon>Bacillati</taxon>
        <taxon>Actinomycetota</taxon>
        <taxon>Actinomycetes</taxon>
        <taxon>Mycobacteriales</taxon>
        <taxon>Nocardiaceae</taxon>
        <taxon>Nocardia</taxon>
    </lineage>
</organism>
<dbReference type="Proteomes" id="UP000255355">
    <property type="component" value="Unassembled WGS sequence"/>
</dbReference>
<accession>A0A370H572</accession>
<protein>
    <submittedName>
        <fullName evidence="5">Uncharacterized protein DUF1707</fullName>
    </submittedName>
</protein>
<reference evidence="5 6" key="1">
    <citation type="submission" date="2018-07" db="EMBL/GenBank/DDBJ databases">
        <title>Genomic Encyclopedia of Type Strains, Phase IV (KMG-IV): sequencing the most valuable type-strain genomes for metagenomic binning, comparative biology and taxonomic classification.</title>
        <authorList>
            <person name="Goeker M."/>
        </authorList>
    </citation>
    <scope>NUCLEOTIDE SEQUENCE [LARGE SCALE GENOMIC DNA]</scope>
    <source>
        <strain evidence="5 6">DSM 44952</strain>
    </source>
</reference>
<dbReference type="STRING" id="1210089.GCA_001613165_01043"/>
<dbReference type="Pfam" id="PF08044">
    <property type="entry name" value="DUF1707"/>
    <property type="match status" value="1"/>
</dbReference>
<keyword evidence="3" id="KW-0812">Transmembrane</keyword>
<feature type="compositionally biased region" description="Pro residues" evidence="2">
    <location>
        <begin position="60"/>
        <end position="78"/>
    </location>
</feature>
<evidence type="ECO:0000256" key="3">
    <source>
        <dbReference type="SAM" id="Phobius"/>
    </source>
</evidence>
<keyword evidence="3" id="KW-0472">Membrane</keyword>
<dbReference type="OrthoDB" id="3534574at2"/>
<dbReference type="RefSeq" id="WP_068014443.1">
    <property type="nucleotide sequence ID" value="NZ_QQAZ01000004.1"/>
</dbReference>
<name>A0A370H572_9NOCA</name>
<dbReference type="EMBL" id="QQAZ01000004">
    <property type="protein sequence ID" value="RDI51523.1"/>
    <property type="molecule type" value="Genomic_DNA"/>
</dbReference>
<feature type="transmembrane region" description="Helical" evidence="3">
    <location>
        <begin position="88"/>
        <end position="104"/>
    </location>
</feature>
<keyword evidence="1" id="KW-0175">Coiled coil</keyword>